<evidence type="ECO:0000313" key="2">
    <source>
        <dbReference type="Proteomes" id="UP000053647"/>
    </source>
</evidence>
<evidence type="ECO:0000313" key="1">
    <source>
        <dbReference type="EMBL" id="KIJ04916.1"/>
    </source>
</evidence>
<reference evidence="2" key="2">
    <citation type="submission" date="2015-01" db="EMBL/GenBank/DDBJ databases">
        <title>Evolutionary Origins and Diversification of the Mycorrhizal Mutualists.</title>
        <authorList>
            <consortium name="DOE Joint Genome Institute"/>
            <consortium name="Mycorrhizal Genomics Consortium"/>
            <person name="Kohler A."/>
            <person name="Kuo A."/>
            <person name="Nagy L.G."/>
            <person name="Floudas D."/>
            <person name="Copeland A."/>
            <person name="Barry K.W."/>
            <person name="Cichocki N."/>
            <person name="Veneault-Fourrey C."/>
            <person name="LaButti K."/>
            <person name="Lindquist E.A."/>
            <person name="Lipzen A."/>
            <person name="Lundell T."/>
            <person name="Morin E."/>
            <person name="Murat C."/>
            <person name="Riley R."/>
            <person name="Ohm R."/>
            <person name="Sun H."/>
            <person name="Tunlid A."/>
            <person name="Henrissat B."/>
            <person name="Grigoriev I.V."/>
            <person name="Hibbett D.S."/>
            <person name="Martin F."/>
        </authorList>
    </citation>
    <scope>NUCLEOTIDE SEQUENCE [LARGE SCALE GENOMIC DNA]</scope>
    <source>
        <strain evidence="2">ATCC 200175</strain>
    </source>
</reference>
<proteinExistence type="predicted"/>
<name>A0A0C9TCB7_PAXIN</name>
<protein>
    <submittedName>
        <fullName evidence="1">Uncharacterized protein</fullName>
    </submittedName>
</protein>
<keyword evidence="2" id="KW-1185">Reference proteome</keyword>
<reference evidence="1 2" key="1">
    <citation type="submission" date="2014-06" db="EMBL/GenBank/DDBJ databases">
        <authorList>
            <consortium name="DOE Joint Genome Institute"/>
            <person name="Kuo A."/>
            <person name="Kohler A."/>
            <person name="Nagy L.G."/>
            <person name="Floudas D."/>
            <person name="Copeland A."/>
            <person name="Barry K.W."/>
            <person name="Cichocki N."/>
            <person name="Veneault-Fourrey C."/>
            <person name="LaButti K."/>
            <person name="Lindquist E.A."/>
            <person name="Lipzen A."/>
            <person name="Lundell T."/>
            <person name="Morin E."/>
            <person name="Murat C."/>
            <person name="Sun H."/>
            <person name="Tunlid A."/>
            <person name="Henrissat B."/>
            <person name="Grigoriev I.V."/>
            <person name="Hibbett D.S."/>
            <person name="Martin F."/>
            <person name="Nordberg H.P."/>
            <person name="Cantor M.N."/>
            <person name="Hua S.X."/>
        </authorList>
    </citation>
    <scope>NUCLEOTIDE SEQUENCE [LARGE SCALE GENOMIC DNA]</scope>
    <source>
        <strain evidence="1 2">ATCC 200175</strain>
    </source>
</reference>
<accession>A0A0C9TCB7</accession>
<dbReference type="EMBL" id="KN821408">
    <property type="protein sequence ID" value="KIJ04916.1"/>
    <property type="molecule type" value="Genomic_DNA"/>
</dbReference>
<gene>
    <name evidence="1" type="ORF">PAXINDRAFT_21798</name>
</gene>
<dbReference type="OrthoDB" id="2676029at2759"/>
<dbReference type="HOGENOM" id="CLU_2655176_0_0_1"/>
<dbReference type="Proteomes" id="UP000053647">
    <property type="component" value="Unassembled WGS sequence"/>
</dbReference>
<organism evidence="1 2">
    <name type="scientific">Paxillus involutus ATCC 200175</name>
    <dbReference type="NCBI Taxonomy" id="664439"/>
    <lineage>
        <taxon>Eukaryota</taxon>
        <taxon>Fungi</taxon>
        <taxon>Dikarya</taxon>
        <taxon>Basidiomycota</taxon>
        <taxon>Agaricomycotina</taxon>
        <taxon>Agaricomycetes</taxon>
        <taxon>Agaricomycetidae</taxon>
        <taxon>Boletales</taxon>
        <taxon>Paxilineae</taxon>
        <taxon>Paxillaceae</taxon>
        <taxon>Paxillus</taxon>
    </lineage>
</organism>
<dbReference type="AlphaFoldDB" id="A0A0C9TCB7"/>
<sequence length="76" mass="8534">MFLEDTSPSKTSIPTIAQSLECQQETIYAILVEGTLNTPVRLIRSAFYQQCAPAANPFFTNDKIAYLRTAIGFLRF</sequence>